<evidence type="ECO:0000313" key="8">
    <source>
        <dbReference type="EMBL" id="KAF2499009.1"/>
    </source>
</evidence>
<evidence type="ECO:0000256" key="2">
    <source>
        <dbReference type="ARBA" id="ARBA00022723"/>
    </source>
</evidence>
<evidence type="ECO:0000256" key="4">
    <source>
        <dbReference type="ARBA" id="ARBA00023002"/>
    </source>
</evidence>
<reference evidence="8" key="1">
    <citation type="journal article" date="2020" name="Stud. Mycol.">
        <title>101 Dothideomycetes genomes: a test case for predicting lifestyles and emergence of pathogens.</title>
        <authorList>
            <person name="Haridas S."/>
            <person name="Albert R."/>
            <person name="Binder M."/>
            <person name="Bloem J."/>
            <person name="Labutti K."/>
            <person name="Salamov A."/>
            <person name="Andreopoulos B."/>
            <person name="Baker S."/>
            <person name="Barry K."/>
            <person name="Bills G."/>
            <person name="Bluhm B."/>
            <person name="Cannon C."/>
            <person name="Castanera R."/>
            <person name="Culley D."/>
            <person name="Daum C."/>
            <person name="Ezra D."/>
            <person name="Gonzalez J."/>
            <person name="Henrissat B."/>
            <person name="Kuo A."/>
            <person name="Liang C."/>
            <person name="Lipzen A."/>
            <person name="Lutzoni F."/>
            <person name="Magnuson J."/>
            <person name="Mondo S."/>
            <person name="Nolan M."/>
            <person name="Ohm R."/>
            <person name="Pangilinan J."/>
            <person name="Park H.-J."/>
            <person name="Ramirez L."/>
            <person name="Alfaro M."/>
            <person name="Sun H."/>
            <person name="Tritt A."/>
            <person name="Yoshinaga Y."/>
            <person name="Zwiers L.-H."/>
            <person name="Turgeon B."/>
            <person name="Goodwin S."/>
            <person name="Spatafora J."/>
            <person name="Crous P."/>
            <person name="Grigoriev I."/>
        </authorList>
    </citation>
    <scope>NUCLEOTIDE SEQUENCE</scope>
    <source>
        <strain evidence="8">CBS 269.34</strain>
    </source>
</reference>
<dbReference type="PANTHER" id="PTHR43880">
    <property type="entry name" value="ALCOHOL DEHYDROGENASE"/>
    <property type="match status" value="1"/>
</dbReference>
<evidence type="ECO:0000313" key="9">
    <source>
        <dbReference type="Proteomes" id="UP000799750"/>
    </source>
</evidence>
<dbReference type="SUPFAM" id="SSF50129">
    <property type="entry name" value="GroES-like"/>
    <property type="match status" value="1"/>
</dbReference>
<protein>
    <submittedName>
        <fullName evidence="8">AreB protein</fullName>
    </submittedName>
</protein>
<accession>A0A6A6R384</accession>
<dbReference type="Gene3D" id="3.40.50.720">
    <property type="entry name" value="NAD(P)-binding Rossmann-like Domain"/>
    <property type="match status" value="1"/>
</dbReference>
<dbReference type="PROSITE" id="PS00059">
    <property type="entry name" value="ADH_ZINC"/>
    <property type="match status" value="1"/>
</dbReference>
<dbReference type="PANTHER" id="PTHR43880:SF12">
    <property type="entry name" value="ALCOHOL DEHYDROGENASE CLASS-3"/>
    <property type="match status" value="1"/>
</dbReference>
<dbReference type="InterPro" id="IPR011032">
    <property type="entry name" value="GroES-like_sf"/>
</dbReference>
<dbReference type="Gene3D" id="3.90.180.10">
    <property type="entry name" value="Medium-chain alcohol dehydrogenases, catalytic domain"/>
    <property type="match status" value="1"/>
</dbReference>
<feature type="domain" description="Enoyl reductase (ER)" evidence="7">
    <location>
        <begin position="36"/>
        <end position="393"/>
    </location>
</feature>
<dbReference type="InterPro" id="IPR020843">
    <property type="entry name" value="ER"/>
</dbReference>
<dbReference type="InterPro" id="IPR036291">
    <property type="entry name" value="NAD(P)-bd_dom_sf"/>
</dbReference>
<keyword evidence="3 6" id="KW-0862">Zinc</keyword>
<sequence>MARVRLVIVVGWRREAASGRRWAYCRSAEEFVKDVKADFELTPIILDEVRPDEVLVEMKYSGICHTDIVLQQGLLPMVEFPAIFGHEGAGFVRSIGKDIGTDRFQVGDAVLLSFNHCGHCKPCASGHPASCLTFPEINHNAVRVSDRSTPARTKSGQPVRSQYFGQSSFSKLSVVNARCVVKCPFPDMMHIYAPIGCGFQTGAGTVLNVLKPKKEHSLVVFGLGSVGLAALMAAKYLGTGRIIAVDIVDEKLNTAKELGATDILNSTKHADIAQAIKETTKGGANYAIDCTGVLRVIESMIESLAPQSTAALVGVPPAGKKIQLDPLAFLSDSKKLIGVIEGDSNPTEFIPQLVELHQAGHFPIERLCRTYPVAKLNEAIHDLHTGEVIKPVIDWSEV</sequence>
<evidence type="ECO:0000256" key="3">
    <source>
        <dbReference type="ARBA" id="ARBA00022833"/>
    </source>
</evidence>
<evidence type="ECO:0000256" key="1">
    <source>
        <dbReference type="ARBA" id="ARBA00001947"/>
    </source>
</evidence>
<dbReference type="AlphaFoldDB" id="A0A6A6R384"/>
<dbReference type="GO" id="GO:0008270">
    <property type="term" value="F:zinc ion binding"/>
    <property type="evidence" value="ECO:0007669"/>
    <property type="project" value="InterPro"/>
</dbReference>
<dbReference type="Pfam" id="PF08240">
    <property type="entry name" value="ADH_N"/>
    <property type="match status" value="1"/>
</dbReference>
<dbReference type="GO" id="GO:0005829">
    <property type="term" value="C:cytosol"/>
    <property type="evidence" value="ECO:0007669"/>
    <property type="project" value="TreeGrafter"/>
</dbReference>
<dbReference type="SMART" id="SM00829">
    <property type="entry name" value="PKS_ER"/>
    <property type="match status" value="1"/>
</dbReference>
<dbReference type="Proteomes" id="UP000799750">
    <property type="component" value="Unassembled WGS sequence"/>
</dbReference>
<dbReference type="CDD" id="cd08278">
    <property type="entry name" value="benzyl_alcohol_DH"/>
    <property type="match status" value="1"/>
</dbReference>
<proteinExistence type="inferred from homology"/>
<dbReference type="Pfam" id="PF00107">
    <property type="entry name" value="ADH_zinc_N"/>
    <property type="match status" value="1"/>
</dbReference>
<dbReference type="OrthoDB" id="1560166at2759"/>
<dbReference type="GO" id="GO:0051903">
    <property type="term" value="F:S-(hydroxymethyl)glutathione dehydrogenase [NAD(P)+] activity"/>
    <property type="evidence" value="ECO:0007669"/>
    <property type="project" value="TreeGrafter"/>
</dbReference>
<evidence type="ECO:0000259" key="7">
    <source>
        <dbReference type="SMART" id="SM00829"/>
    </source>
</evidence>
<organism evidence="8 9">
    <name type="scientific">Lophium mytilinum</name>
    <dbReference type="NCBI Taxonomy" id="390894"/>
    <lineage>
        <taxon>Eukaryota</taxon>
        <taxon>Fungi</taxon>
        <taxon>Dikarya</taxon>
        <taxon>Ascomycota</taxon>
        <taxon>Pezizomycotina</taxon>
        <taxon>Dothideomycetes</taxon>
        <taxon>Pleosporomycetidae</taxon>
        <taxon>Mytilinidiales</taxon>
        <taxon>Mytilinidiaceae</taxon>
        <taxon>Lophium</taxon>
    </lineage>
</organism>
<evidence type="ECO:0000256" key="5">
    <source>
        <dbReference type="ARBA" id="ARBA00023027"/>
    </source>
</evidence>
<dbReference type="InterPro" id="IPR013149">
    <property type="entry name" value="ADH-like_C"/>
</dbReference>
<keyword evidence="9" id="KW-1185">Reference proteome</keyword>
<dbReference type="GO" id="GO:0046294">
    <property type="term" value="P:formaldehyde catabolic process"/>
    <property type="evidence" value="ECO:0007669"/>
    <property type="project" value="TreeGrafter"/>
</dbReference>
<dbReference type="InterPro" id="IPR013154">
    <property type="entry name" value="ADH-like_N"/>
</dbReference>
<keyword evidence="4" id="KW-0560">Oxidoreductase</keyword>
<gene>
    <name evidence="8" type="ORF">BU16DRAFT_547570</name>
</gene>
<comment type="cofactor">
    <cofactor evidence="1 6">
        <name>Zn(2+)</name>
        <dbReference type="ChEBI" id="CHEBI:29105"/>
    </cofactor>
</comment>
<keyword evidence="2 6" id="KW-0479">Metal-binding</keyword>
<dbReference type="FunFam" id="3.40.50.720:FF:000003">
    <property type="entry name" value="S-(hydroxymethyl)glutathione dehydrogenase"/>
    <property type="match status" value="1"/>
</dbReference>
<name>A0A6A6R384_9PEZI</name>
<dbReference type="InterPro" id="IPR002328">
    <property type="entry name" value="ADH_Zn_CS"/>
</dbReference>
<keyword evidence="5" id="KW-0520">NAD</keyword>
<evidence type="ECO:0000256" key="6">
    <source>
        <dbReference type="RuleBase" id="RU361277"/>
    </source>
</evidence>
<comment type="similarity">
    <text evidence="6">Belongs to the zinc-containing alcohol dehydrogenase family.</text>
</comment>
<dbReference type="EMBL" id="MU004184">
    <property type="protein sequence ID" value="KAF2499009.1"/>
    <property type="molecule type" value="Genomic_DNA"/>
</dbReference>
<dbReference type="SUPFAM" id="SSF51735">
    <property type="entry name" value="NAD(P)-binding Rossmann-fold domains"/>
    <property type="match status" value="1"/>
</dbReference>